<name>A0A453N6Q8_AEGTS</name>
<sequence>MCMFGFRDTVKGEDGNQVLHLPVVLPKLPGRLYFLFGRPIEMEGMDNVLTDRKKANQVYFQIELEVENAMSYLKRKRNEDPYRSIARRALYQATWGPSAQVPTFEP</sequence>
<dbReference type="EnsemblPlants" id="AET6Gv20258200.22">
    <property type="protein sequence ID" value="AET6Gv20258200.22"/>
    <property type="gene ID" value="AET6Gv20258200"/>
</dbReference>
<reference evidence="1" key="5">
    <citation type="journal article" date="2021" name="G3 (Bethesda)">
        <title>Aegilops tauschii genome assembly Aet v5.0 features greater sequence contiguity and improved annotation.</title>
        <authorList>
            <person name="Wang L."/>
            <person name="Zhu T."/>
            <person name="Rodriguez J.C."/>
            <person name="Deal K.R."/>
            <person name="Dubcovsky J."/>
            <person name="McGuire P.E."/>
            <person name="Lux T."/>
            <person name="Spannagl M."/>
            <person name="Mayer K.F.X."/>
            <person name="Baldrich P."/>
            <person name="Meyers B.C."/>
            <person name="Huo N."/>
            <person name="Gu Y.Q."/>
            <person name="Zhou H."/>
            <person name="Devos K.M."/>
            <person name="Bennetzen J.L."/>
            <person name="Unver T."/>
            <person name="Budak H."/>
            <person name="Gulick P.J."/>
            <person name="Galiba G."/>
            <person name="Kalapos B."/>
            <person name="Nelson D.R."/>
            <person name="Li P."/>
            <person name="You F.M."/>
            <person name="Luo M.C."/>
            <person name="Dvorak J."/>
        </authorList>
    </citation>
    <scope>NUCLEOTIDE SEQUENCE [LARGE SCALE GENOMIC DNA]</scope>
    <source>
        <strain evidence="1">cv. AL8/78</strain>
    </source>
</reference>
<evidence type="ECO:0000313" key="2">
    <source>
        <dbReference type="Proteomes" id="UP000015105"/>
    </source>
</evidence>
<dbReference type="AlphaFoldDB" id="A0A453N6Q8"/>
<dbReference type="Proteomes" id="UP000015105">
    <property type="component" value="Chromosome 6D"/>
</dbReference>
<dbReference type="GO" id="GO:0016020">
    <property type="term" value="C:membrane"/>
    <property type="evidence" value="ECO:0007669"/>
    <property type="project" value="TreeGrafter"/>
</dbReference>
<reference evidence="2" key="1">
    <citation type="journal article" date="2014" name="Science">
        <title>Ancient hybridizations among the ancestral genomes of bread wheat.</title>
        <authorList>
            <consortium name="International Wheat Genome Sequencing Consortium,"/>
            <person name="Marcussen T."/>
            <person name="Sandve S.R."/>
            <person name="Heier L."/>
            <person name="Spannagl M."/>
            <person name="Pfeifer M."/>
            <person name="Jakobsen K.S."/>
            <person name="Wulff B.B."/>
            <person name="Steuernagel B."/>
            <person name="Mayer K.F."/>
            <person name="Olsen O.A."/>
        </authorList>
    </citation>
    <scope>NUCLEOTIDE SEQUENCE [LARGE SCALE GENOMIC DNA]</scope>
    <source>
        <strain evidence="2">cv. AL8/78</strain>
    </source>
</reference>
<protein>
    <submittedName>
        <fullName evidence="1">Uncharacterized protein</fullName>
    </submittedName>
</protein>
<dbReference type="PANTHER" id="PTHR22753">
    <property type="entry name" value="TRANSMEMBRANE PROTEIN 68"/>
    <property type="match status" value="1"/>
</dbReference>
<evidence type="ECO:0000313" key="1">
    <source>
        <dbReference type="EnsemblPlants" id="AET6Gv20258200.22"/>
    </source>
</evidence>
<dbReference type="PANTHER" id="PTHR22753:SF9">
    <property type="entry name" value="OS01G0361500 PROTEIN"/>
    <property type="match status" value="1"/>
</dbReference>
<reference evidence="1" key="3">
    <citation type="journal article" date="2017" name="Nature">
        <title>Genome sequence of the progenitor of the wheat D genome Aegilops tauschii.</title>
        <authorList>
            <person name="Luo M.C."/>
            <person name="Gu Y.Q."/>
            <person name="Puiu D."/>
            <person name="Wang H."/>
            <person name="Twardziok S.O."/>
            <person name="Deal K.R."/>
            <person name="Huo N."/>
            <person name="Zhu T."/>
            <person name="Wang L."/>
            <person name="Wang Y."/>
            <person name="McGuire P.E."/>
            <person name="Liu S."/>
            <person name="Long H."/>
            <person name="Ramasamy R.K."/>
            <person name="Rodriguez J.C."/>
            <person name="Van S.L."/>
            <person name="Yuan L."/>
            <person name="Wang Z."/>
            <person name="Xia Z."/>
            <person name="Xiao L."/>
            <person name="Anderson O.D."/>
            <person name="Ouyang S."/>
            <person name="Liang Y."/>
            <person name="Zimin A.V."/>
            <person name="Pertea G."/>
            <person name="Qi P."/>
            <person name="Bennetzen J.L."/>
            <person name="Dai X."/>
            <person name="Dawson M.W."/>
            <person name="Muller H.G."/>
            <person name="Kugler K."/>
            <person name="Rivarola-Duarte L."/>
            <person name="Spannagl M."/>
            <person name="Mayer K.F.X."/>
            <person name="Lu F.H."/>
            <person name="Bevan M.W."/>
            <person name="Leroy P."/>
            <person name="Li P."/>
            <person name="You F.M."/>
            <person name="Sun Q."/>
            <person name="Liu Z."/>
            <person name="Lyons E."/>
            <person name="Wicker T."/>
            <person name="Salzberg S.L."/>
            <person name="Devos K.M."/>
            <person name="Dvorak J."/>
        </authorList>
    </citation>
    <scope>NUCLEOTIDE SEQUENCE [LARGE SCALE GENOMIC DNA]</scope>
    <source>
        <strain evidence="1">cv. AL8/78</strain>
    </source>
</reference>
<reference evidence="1" key="4">
    <citation type="submission" date="2019-03" db="UniProtKB">
        <authorList>
            <consortium name="EnsemblPlants"/>
        </authorList>
    </citation>
    <scope>IDENTIFICATION</scope>
</reference>
<reference evidence="2" key="2">
    <citation type="journal article" date="2017" name="Nat. Plants">
        <title>The Aegilops tauschii genome reveals multiple impacts of transposons.</title>
        <authorList>
            <person name="Zhao G."/>
            <person name="Zou C."/>
            <person name="Li K."/>
            <person name="Wang K."/>
            <person name="Li T."/>
            <person name="Gao L."/>
            <person name="Zhang X."/>
            <person name="Wang H."/>
            <person name="Yang Z."/>
            <person name="Liu X."/>
            <person name="Jiang W."/>
            <person name="Mao L."/>
            <person name="Kong X."/>
            <person name="Jiao Y."/>
            <person name="Jia J."/>
        </authorList>
    </citation>
    <scope>NUCLEOTIDE SEQUENCE [LARGE SCALE GENOMIC DNA]</scope>
    <source>
        <strain evidence="2">cv. AL8/78</strain>
    </source>
</reference>
<keyword evidence="2" id="KW-1185">Reference proteome</keyword>
<proteinExistence type="predicted"/>
<organism evidence="1 2">
    <name type="scientific">Aegilops tauschii subsp. strangulata</name>
    <name type="common">Goatgrass</name>
    <dbReference type="NCBI Taxonomy" id="200361"/>
    <lineage>
        <taxon>Eukaryota</taxon>
        <taxon>Viridiplantae</taxon>
        <taxon>Streptophyta</taxon>
        <taxon>Embryophyta</taxon>
        <taxon>Tracheophyta</taxon>
        <taxon>Spermatophyta</taxon>
        <taxon>Magnoliopsida</taxon>
        <taxon>Liliopsida</taxon>
        <taxon>Poales</taxon>
        <taxon>Poaceae</taxon>
        <taxon>BOP clade</taxon>
        <taxon>Pooideae</taxon>
        <taxon>Triticodae</taxon>
        <taxon>Triticeae</taxon>
        <taxon>Triticinae</taxon>
        <taxon>Aegilops</taxon>
    </lineage>
</organism>
<dbReference type="Gramene" id="AET6Gv20258200.22">
    <property type="protein sequence ID" value="AET6Gv20258200.22"/>
    <property type="gene ID" value="AET6Gv20258200"/>
</dbReference>
<accession>A0A453N6Q8</accession>